<dbReference type="OrthoDB" id="384482at2157"/>
<dbReference type="EMBL" id="CP011266">
    <property type="protein sequence ID" value="ALT68681.1"/>
    <property type="molecule type" value="Genomic_DNA"/>
</dbReference>
<dbReference type="RefSeq" id="WP_058738987.1">
    <property type="nucleotide sequence ID" value="NZ_CP011266.1"/>
</dbReference>
<evidence type="ECO:0008006" key="3">
    <source>
        <dbReference type="Google" id="ProtNLM"/>
    </source>
</evidence>
<organism evidence="1 2">
    <name type="scientific">Methanobrevibacter millerae</name>
    <dbReference type="NCBI Taxonomy" id="230361"/>
    <lineage>
        <taxon>Archaea</taxon>
        <taxon>Methanobacteriati</taxon>
        <taxon>Methanobacteriota</taxon>
        <taxon>Methanomada group</taxon>
        <taxon>Methanobacteria</taxon>
        <taxon>Methanobacteriales</taxon>
        <taxon>Methanobacteriaceae</taxon>
        <taxon>Methanobrevibacter</taxon>
    </lineage>
</organism>
<gene>
    <name evidence="1" type="ORF">sm9_0892</name>
</gene>
<name>A0A0U3DQM4_9EURY</name>
<sequence length="314" mass="36353">MTEFTQDKIFKNVNQEDARILLNIMGKNSKKVKIWTKELRLLDPKDYKPDIIVELDNENLIIELQSTKVNDEFSKRALTFVSITNRDKDNDKEVNLMVLSSAENSKTVHYRYNFQNVFNYDVVGLEDLDVKQIINNVEPKIINNDNIIGHDLVLYALLPIIDSRNMEKHIRRVVNNLLKLKYMTISLKELSFGIEWLIVDKYVSDEEERNILCDLLGDKMSLIHEYGERKEQKGRLEGIEEGRLEGIEEGRLEGIEEGRLEGIEEGRLEGIEEGRLEGIRSIILKFHDSGMLVSEISERLGMSISDVNKIISKE</sequence>
<dbReference type="GeneID" id="26735862"/>
<dbReference type="KEGG" id="mmil:sm9_0892"/>
<evidence type="ECO:0000313" key="1">
    <source>
        <dbReference type="EMBL" id="ALT68681.1"/>
    </source>
</evidence>
<dbReference type="AlphaFoldDB" id="A0A0U3DQM4"/>
<dbReference type="PATRIC" id="fig|230361.4.peg.920"/>
<keyword evidence="2" id="KW-1185">Reference proteome</keyword>
<accession>A0A0U3DQM4</accession>
<evidence type="ECO:0000313" key="2">
    <source>
        <dbReference type="Proteomes" id="UP000067738"/>
    </source>
</evidence>
<proteinExistence type="predicted"/>
<protein>
    <recommendedName>
        <fullName evidence="3">Transposase</fullName>
    </recommendedName>
</protein>
<reference evidence="1 2" key="1">
    <citation type="submission" date="2015-04" db="EMBL/GenBank/DDBJ databases">
        <title>The complete genome sequence of the rumen methanogen Methanobrevibacter millerae SM9.</title>
        <authorList>
            <person name="Leahy S.C."/>
            <person name="Kelly W.J."/>
            <person name="Pacheco D.M."/>
            <person name="Li D."/>
            <person name="Altermann E."/>
            <person name="Attwood G.T."/>
        </authorList>
    </citation>
    <scope>NUCLEOTIDE SEQUENCE [LARGE SCALE GENOMIC DNA]</scope>
    <source>
        <strain evidence="1 2">SM9</strain>
    </source>
</reference>
<dbReference type="Proteomes" id="UP000067738">
    <property type="component" value="Chromosome"/>
</dbReference>